<name>A0ABN2PSD6_9ACTN</name>
<accession>A0ABN2PSD6</accession>
<evidence type="ECO:0000313" key="2">
    <source>
        <dbReference type="EMBL" id="GAA1930284.1"/>
    </source>
</evidence>
<dbReference type="EMBL" id="BAAAMJ010000057">
    <property type="protein sequence ID" value="GAA1930284.1"/>
    <property type="molecule type" value="Genomic_DNA"/>
</dbReference>
<dbReference type="InterPro" id="IPR012334">
    <property type="entry name" value="Pectin_lyas_fold"/>
</dbReference>
<evidence type="ECO:0000256" key="1">
    <source>
        <dbReference type="SAM" id="MobiDB-lite"/>
    </source>
</evidence>
<feature type="region of interest" description="Disordered" evidence="1">
    <location>
        <begin position="87"/>
        <end position="112"/>
    </location>
</feature>
<gene>
    <name evidence="2" type="ORF">GCM10009716_42220</name>
</gene>
<dbReference type="RefSeq" id="WP_344265049.1">
    <property type="nucleotide sequence ID" value="NZ_BAAAMJ010000057.1"/>
</dbReference>
<protein>
    <submittedName>
        <fullName evidence="2">Uncharacterized protein</fullName>
    </submittedName>
</protein>
<sequence>MAWDNATGGFVDNGNPGRLVTERSTAWRNGGTGFGFSRFQSTLNRNLAVANGADVSLGSGSGGSGNSWNLGGSWSFVSTGPGVITGPRRADGSIPSSAFLRPANGADAGARF</sequence>
<comment type="caution">
    <text evidence="2">The sequence shown here is derived from an EMBL/GenBank/DDBJ whole genome shotgun (WGS) entry which is preliminary data.</text>
</comment>
<proteinExistence type="predicted"/>
<dbReference type="Proteomes" id="UP001501303">
    <property type="component" value="Unassembled WGS sequence"/>
</dbReference>
<evidence type="ECO:0000313" key="3">
    <source>
        <dbReference type="Proteomes" id="UP001501303"/>
    </source>
</evidence>
<dbReference type="Gene3D" id="2.160.20.10">
    <property type="entry name" value="Single-stranded right-handed beta-helix, Pectin lyase-like"/>
    <property type="match status" value="1"/>
</dbReference>
<organism evidence="2 3">
    <name type="scientific">Streptomyces sodiiphilus</name>
    <dbReference type="NCBI Taxonomy" id="226217"/>
    <lineage>
        <taxon>Bacteria</taxon>
        <taxon>Bacillati</taxon>
        <taxon>Actinomycetota</taxon>
        <taxon>Actinomycetes</taxon>
        <taxon>Kitasatosporales</taxon>
        <taxon>Streptomycetaceae</taxon>
        <taxon>Streptomyces</taxon>
    </lineage>
</organism>
<reference evidence="2 3" key="1">
    <citation type="journal article" date="2019" name="Int. J. Syst. Evol. Microbiol.">
        <title>The Global Catalogue of Microorganisms (GCM) 10K type strain sequencing project: providing services to taxonomists for standard genome sequencing and annotation.</title>
        <authorList>
            <consortium name="The Broad Institute Genomics Platform"/>
            <consortium name="The Broad Institute Genome Sequencing Center for Infectious Disease"/>
            <person name="Wu L."/>
            <person name="Ma J."/>
        </authorList>
    </citation>
    <scope>NUCLEOTIDE SEQUENCE [LARGE SCALE GENOMIC DNA]</scope>
    <source>
        <strain evidence="2 3">JCM 13581</strain>
    </source>
</reference>
<keyword evidence="3" id="KW-1185">Reference proteome</keyword>